<evidence type="ECO:0000313" key="1">
    <source>
        <dbReference type="EMBL" id="EEV20753.1"/>
    </source>
</evidence>
<dbReference type="Proteomes" id="UP000004509">
    <property type="component" value="Unassembled WGS sequence"/>
</dbReference>
<dbReference type="STRING" id="596324.TREVI0001_1924"/>
<reference evidence="1 2" key="1">
    <citation type="submission" date="2009-07" db="EMBL/GenBank/DDBJ databases">
        <authorList>
            <person name="Madupu R."/>
            <person name="Sebastian Y."/>
            <person name="Durkin A.S."/>
            <person name="Torralba M."/>
            <person name="Methe B."/>
            <person name="Sutton G.G."/>
            <person name="Strausberg R.L."/>
            <person name="Nelson K.E."/>
        </authorList>
    </citation>
    <scope>NUCLEOTIDE SEQUENCE [LARGE SCALE GENOMIC DNA]</scope>
    <source>
        <strain evidence="1 2">ATCC 35580</strain>
    </source>
</reference>
<protein>
    <submittedName>
        <fullName evidence="1">Uncharacterized protein</fullName>
    </submittedName>
</protein>
<organism evidence="1 2">
    <name type="scientific">Treponema vincentii ATCC 35580</name>
    <dbReference type="NCBI Taxonomy" id="596324"/>
    <lineage>
        <taxon>Bacteria</taxon>
        <taxon>Pseudomonadati</taxon>
        <taxon>Spirochaetota</taxon>
        <taxon>Spirochaetia</taxon>
        <taxon>Spirochaetales</taxon>
        <taxon>Treponemataceae</taxon>
        <taxon>Treponema</taxon>
    </lineage>
</organism>
<name>C8PPI1_9SPIR</name>
<comment type="caution">
    <text evidence="1">The sequence shown here is derived from an EMBL/GenBank/DDBJ whole genome shotgun (WGS) entry which is preliminary data.</text>
</comment>
<accession>C8PPI1</accession>
<gene>
    <name evidence="1" type="ORF">TREVI0001_1924</name>
</gene>
<dbReference type="AlphaFoldDB" id="C8PPI1"/>
<sequence>MISVNDLYSILKPLHLAYSWSGFFCLNGSSSPLFPYRMTIMNQKKVIFQAILPSVIYNIEDAC</sequence>
<evidence type="ECO:0000313" key="2">
    <source>
        <dbReference type="Proteomes" id="UP000004509"/>
    </source>
</evidence>
<dbReference type="EMBL" id="ACYH01000027">
    <property type="protein sequence ID" value="EEV20753.1"/>
    <property type="molecule type" value="Genomic_DNA"/>
</dbReference>
<proteinExistence type="predicted"/>